<evidence type="ECO:0000256" key="1">
    <source>
        <dbReference type="ARBA" id="ARBA00005591"/>
    </source>
</evidence>
<dbReference type="PANTHER" id="PTHR43774:SF1">
    <property type="entry name" value="PEPTIDE METHIONINE SULFOXIDE REDUCTASE MSRA 2"/>
    <property type="match status" value="1"/>
</dbReference>
<dbReference type="EC" id="1.8.4.11" evidence="5"/>
<evidence type="ECO:0000256" key="4">
    <source>
        <dbReference type="ARBA" id="ARBA00048782"/>
    </source>
</evidence>
<evidence type="ECO:0000313" key="8">
    <source>
        <dbReference type="Proteomes" id="UP001597493"/>
    </source>
</evidence>
<accession>A0ABW5QXV9</accession>
<evidence type="ECO:0000259" key="6">
    <source>
        <dbReference type="Pfam" id="PF01625"/>
    </source>
</evidence>
<dbReference type="GO" id="GO:0008113">
    <property type="term" value="F:peptide-methionine (S)-S-oxide reductase activity"/>
    <property type="evidence" value="ECO:0007669"/>
    <property type="project" value="UniProtKB-EC"/>
</dbReference>
<name>A0ABW5QXV9_9BACL</name>
<protein>
    <recommendedName>
        <fullName evidence="5">Peptide methionine sulfoxide reductase MsrA</fullName>
        <shortName evidence="5">Protein-methionine-S-oxide reductase</shortName>
        <ecNumber evidence="5">1.8.4.11</ecNumber>
    </recommendedName>
    <alternativeName>
        <fullName evidence="5">Peptide-methionine (S)-S-oxide reductase</fullName>
        <shortName evidence="5">Peptide Met(O) reductase</shortName>
    </alternativeName>
</protein>
<dbReference type="InterPro" id="IPR036509">
    <property type="entry name" value="Met_Sox_Rdtase_MsrA_sf"/>
</dbReference>
<dbReference type="InterPro" id="IPR002569">
    <property type="entry name" value="Met_Sox_Rdtase_MsrA_dom"/>
</dbReference>
<evidence type="ECO:0000313" key="7">
    <source>
        <dbReference type="EMBL" id="MFD2661348.1"/>
    </source>
</evidence>
<dbReference type="PANTHER" id="PTHR43774">
    <property type="entry name" value="PEPTIDE METHIONINE SULFOXIDE REDUCTASE"/>
    <property type="match status" value="1"/>
</dbReference>
<keyword evidence="2 5" id="KW-0560">Oxidoreductase</keyword>
<dbReference type="Pfam" id="PF01625">
    <property type="entry name" value="PMSR"/>
    <property type="match status" value="1"/>
</dbReference>
<comment type="caution">
    <text evidence="7">The sequence shown here is derived from an EMBL/GenBank/DDBJ whole genome shotgun (WGS) entry which is preliminary data.</text>
</comment>
<comment type="catalytic activity">
    <reaction evidence="4 5">
        <text>[thioredoxin]-disulfide + L-methionine + H2O = L-methionine (S)-S-oxide + [thioredoxin]-dithiol</text>
        <dbReference type="Rhea" id="RHEA:19993"/>
        <dbReference type="Rhea" id="RHEA-COMP:10698"/>
        <dbReference type="Rhea" id="RHEA-COMP:10700"/>
        <dbReference type="ChEBI" id="CHEBI:15377"/>
        <dbReference type="ChEBI" id="CHEBI:29950"/>
        <dbReference type="ChEBI" id="CHEBI:50058"/>
        <dbReference type="ChEBI" id="CHEBI:57844"/>
        <dbReference type="ChEBI" id="CHEBI:58772"/>
        <dbReference type="EC" id="1.8.4.11"/>
    </reaction>
</comment>
<reference evidence="8" key="1">
    <citation type="journal article" date="2019" name="Int. J. Syst. Evol. Microbiol.">
        <title>The Global Catalogue of Microorganisms (GCM) 10K type strain sequencing project: providing services to taxonomists for standard genome sequencing and annotation.</title>
        <authorList>
            <consortium name="The Broad Institute Genomics Platform"/>
            <consortium name="The Broad Institute Genome Sequencing Center for Infectious Disease"/>
            <person name="Wu L."/>
            <person name="Ma J."/>
        </authorList>
    </citation>
    <scope>NUCLEOTIDE SEQUENCE [LARGE SCALE GENOMIC DNA]</scope>
    <source>
        <strain evidence="8">TISTR 1827</strain>
    </source>
</reference>
<proteinExistence type="inferred from homology"/>
<dbReference type="RefSeq" id="WP_379274082.1">
    <property type="nucleotide sequence ID" value="NZ_JBHUGT010000052.1"/>
</dbReference>
<dbReference type="HAMAP" id="MF_01401">
    <property type="entry name" value="MsrA"/>
    <property type="match status" value="1"/>
</dbReference>
<feature type="domain" description="Peptide methionine sulphoxide reductase MsrA" evidence="6">
    <location>
        <begin position="33"/>
        <end position="174"/>
    </location>
</feature>
<evidence type="ECO:0000256" key="2">
    <source>
        <dbReference type="ARBA" id="ARBA00023002"/>
    </source>
</evidence>
<evidence type="ECO:0000256" key="3">
    <source>
        <dbReference type="ARBA" id="ARBA00047806"/>
    </source>
</evidence>
<sequence>MVNLSDKNMTEGGLQKMDVDRIPLTFADRIETVTLGMGCFWSPEALFGHLPGVVRTRVGYAGGTSPNPTYREMGDHTETVEIGFDPARLRLETIVRLFRNSHTPANINGYKGRQYHSLLLYRDERQRETMEKALVSWREERGELAAGTEGETELAPLRAFYVAEDRHQKYYLKRYRDAVGKLRGLYPRDPGGGLDSTLAARLNGIAKGYANLRAVREEIESWPASPEQKREIVRAIEAIRW</sequence>
<dbReference type="Gene3D" id="3.30.1060.10">
    <property type="entry name" value="Peptide methionine sulphoxide reductase MsrA"/>
    <property type="match status" value="1"/>
</dbReference>
<keyword evidence="8" id="KW-1185">Reference proteome</keyword>
<feature type="active site" evidence="5">
    <location>
        <position position="39"/>
    </location>
</feature>
<dbReference type="EMBL" id="JBHUMY010000013">
    <property type="protein sequence ID" value="MFD2661348.1"/>
    <property type="molecule type" value="Genomic_DNA"/>
</dbReference>
<comment type="similarity">
    <text evidence="1 5">Belongs to the MsrA Met sulfoxide reductase family.</text>
</comment>
<dbReference type="Proteomes" id="UP001597493">
    <property type="component" value="Unassembled WGS sequence"/>
</dbReference>
<gene>
    <name evidence="5" type="primary">msrA</name>
    <name evidence="7" type="ORF">ACFSW5_13930</name>
</gene>
<comment type="function">
    <text evidence="5">Has an important function as a repair enzyme for proteins that have been inactivated by oxidation. Catalyzes the reversible oxidation-reduction of methionine sulfoxide in proteins to methionine.</text>
</comment>
<organism evidence="7 8">
    <name type="scientific">Paenibacillus thailandensis</name>
    <dbReference type="NCBI Taxonomy" id="393250"/>
    <lineage>
        <taxon>Bacteria</taxon>
        <taxon>Bacillati</taxon>
        <taxon>Bacillota</taxon>
        <taxon>Bacilli</taxon>
        <taxon>Bacillales</taxon>
        <taxon>Paenibacillaceae</taxon>
        <taxon>Paenibacillus</taxon>
    </lineage>
</organism>
<evidence type="ECO:0000256" key="5">
    <source>
        <dbReference type="HAMAP-Rule" id="MF_01401"/>
    </source>
</evidence>
<comment type="catalytic activity">
    <reaction evidence="3 5">
        <text>L-methionyl-[protein] + [thioredoxin]-disulfide + H2O = L-methionyl-(S)-S-oxide-[protein] + [thioredoxin]-dithiol</text>
        <dbReference type="Rhea" id="RHEA:14217"/>
        <dbReference type="Rhea" id="RHEA-COMP:10698"/>
        <dbReference type="Rhea" id="RHEA-COMP:10700"/>
        <dbReference type="Rhea" id="RHEA-COMP:12313"/>
        <dbReference type="Rhea" id="RHEA-COMP:12315"/>
        <dbReference type="ChEBI" id="CHEBI:15377"/>
        <dbReference type="ChEBI" id="CHEBI:16044"/>
        <dbReference type="ChEBI" id="CHEBI:29950"/>
        <dbReference type="ChEBI" id="CHEBI:44120"/>
        <dbReference type="ChEBI" id="CHEBI:50058"/>
        <dbReference type="EC" id="1.8.4.11"/>
    </reaction>
</comment>
<dbReference type="SUPFAM" id="SSF55068">
    <property type="entry name" value="Peptide methionine sulfoxide reductase"/>
    <property type="match status" value="1"/>
</dbReference>